<gene>
    <name evidence="3" type="ORF">HD842_004486</name>
</gene>
<dbReference type="GO" id="GO:0016747">
    <property type="term" value="F:acyltransferase activity, transferring groups other than amino-acyl groups"/>
    <property type="evidence" value="ECO:0007669"/>
    <property type="project" value="InterPro"/>
</dbReference>
<dbReference type="InterPro" id="IPR050623">
    <property type="entry name" value="Glucan_succinyl_AcylTrfase"/>
</dbReference>
<dbReference type="Pfam" id="PF01757">
    <property type="entry name" value="Acyl_transf_3"/>
    <property type="match status" value="1"/>
</dbReference>
<feature type="transmembrane region" description="Helical" evidence="1">
    <location>
        <begin position="222"/>
        <end position="241"/>
    </location>
</feature>
<evidence type="ECO:0000313" key="3">
    <source>
        <dbReference type="EMBL" id="MBB6136308.1"/>
    </source>
</evidence>
<evidence type="ECO:0000259" key="2">
    <source>
        <dbReference type="Pfam" id="PF01757"/>
    </source>
</evidence>
<feature type="transmembrane region" description="Helical" evidence="1">
    <location>
        <begin position="253"/>
        <end position="271"/>
    </location>
</feature>
<keyword evidence="1" id="KW-0812">Transmembrane</keyword>
<feature type="transmembrane region" description="Helical" evidence="1">
    <location>
        <begin position="291"/>
        <end position="309"/>
    </location>
</feature>
<accession>A0A7W9X4Q5</accession>
<keyword evidence="1" id="KW-1133">Transmembrane helix</keyword>
<reference evidence="3 4" key="1">
    <citation type="submission" date="2020-08" db="EMBL/GenBank/DDBJ databases">
        <title>The Agave Microbiome: Exploring the role of microbial communities in plant adaptations to desert environments.</title>
        <authorList>
            <person name="Partida-Martinez L.P."/>
        </authorList>
    </citation>
    <scope>NUCLEOTIDE SEQUENCE [LARGE SCALE GENOMIC DNA]</scope>
    <source>
        <strain evidence="3 4">AT3.2</strain>
    </source>
</reference>
<feature type="transmembrane region" description="Helical" evidence="1">
    <location>
        <begin position="12"/>
        <end position="36"/>
    </location>
</feature>
<sequence>MQPSVPATSERLYFLDWVRILAFFVLIAYHVGMYYVSWDWHVKSPYASEAAEPFMLLSSPWRLTLLFFVAGVASHFMLGRLGPRMFLRRRSLRLLVPLLFGMLVIVPPQPYLEVVEKLGYTGDYLAFMRLYIVGYDGFCREDCLSLPTWNHLWFVLYLWCYTVVLAAGAALLGEARIAALARRVGALLDGWRLILLPVVFLGLVRILLLDRFPQDHSLTNDWYNHATYLPVFVLGALLARTPRIWATMTAQRWPALCLALAAWAGIVLWLLGPHETMTPHDIERWRTGMRFVYALCAWSAIIAACGFARCHLNRDGPARRYLTDAVFPVYIVHQTLIITMAHTFKPLQLAPGLEAVLLMILTACGSLALYEAVRRVPPMRPLFGLSRQARAVRPSGSVAGTAVPQ</sequence>
<dbReference type="EMBL" id="JACHBX010000006">
    <property type="protein sequence ID" value="MBB6136308.1"/>
    <property type="molecule type" value="Genomic_DNA"/>
</dbReference>
<feature type="transmembrane region" description="Helical" evidence="1">
    <location>
        <begin position="193"/>
        <end position="210"/>
    </location>
</feature>
<feature type="transmembrane region" description="Helical" evidence="1">
    <location>
        <begin position="152"/>
        <end position="172"/>
    </location>
</feature>
<evidence type="ECO:0000313" key="4">
    <source>
        <dbReference type="Proteomes" id="UP000540787"/>
    </source>
</evidence>
<name>A0A7W9X4Q5_9BURK</name>
<dbReference type="Proteomes" id="UP000540787">
    <property type="component" value="Unassembled WGS sequence"/>
</dbReference>
<comment type="caution">
    <text evidence="3">The sequence shown here is derived from an EMBL/GenBank/DDBJ whole genome shotgun (WGS) entry which is preliminary data.</text>
</comment>
<feature type="transmembrane region" description="Helical" evidence="1">
    <location>
        <begin position="355"/>
        <end position="373"/>
    </location>
</feature>
<proteinExistence type="predicted"/>
<organism evidence="3 4">
    <name type="scientific">Massilia aurea</name>
    <dbReference type="NCBI Taxonomy" id="373040"/>
    <lineage>
        <taxon>Bacteria</taxon>
        <taxon>Pseudomonadati</taxon>
        <taxon>Pseudomonadota</taxon>
        <taxon>Betaproteobacteria</taxon>
        <taxon>Burkholderiales</taxon>
        <taxon>Oxalobacteraceae</taxon>
        <taxon>Telluria group</taxon>
        <taxon>Massilia</taxon>
    </lineage>
</organism>
<feature type="transmembrane region" description="Helical" evidence="1">
    <location>
        <begin position="321"/>
        <end position="343"/>
    </location>
</feature>
<dbReference type="PANTHER" id="PTHR36927">
    <property type="entry name" value="BLR4337 PROTEIN"/>
    <property type="match status" value="1"/>
</dbReference>
<evidence type="ECO:0000256" key="1">
    <source>
        <dbReference type="SAM" id="Phobius"/>
    </source>
</evidence>
<dbReference type="AlphaFoldDB" id="A0A7W9X4Q5"/>
<keyword evidence="4" id="KW-1185">Reference proteome</keyword>
<feature type="transmembrane region" description="Helical" evidence="1">
    <location>
        <begin position="63"/>
        <end position="82"/>
    </location>
</feature>
<protein>
    <submittedName>
        <fullName evidence="3">Surface polysaccharide O-acyltransferase-like enzyme</fullName>
    </submittedName>
</protein>
<dbReference type="InterPro" id="IPR002656">
    <property type="entry name" value="Acyl_transf_3_dom"/>
</dbReference>
<dbReference type="RefSeq" id="WP_183557734.1">
    <property type="nucleotide sequence ID" value="NZ_JACHBX010000006.1"/>
</dbReference>
<dbReference type="PANTHER" id="PTHR36927:SF3">
    <property type="entry name" value="GLUCANS BIOSYNTHESIS PROTEIN C"/>
    <property type="match status" value="1"/>
</dbReference>
<keyword evidence="3" id="KW-0012">Acyltransferase</keyword>
<keyword evidence="1" id="KW-0472">Membrane</keyword>
<keyword evidence="3" id="KW-0808">Transferase</keyword>
<feature type="domain" description="Acyltransferase 3" evidence="2">
    <location>
        <begin position="13"/>
        <end position="370"/>
    </location>
</feature>
<feature type="transmembrane region" description="Helical" evidence="1">
    <location>
        <begin position="94"/>
        <end position="112"/>
    </location>
</feature>